<dbReference type="PANTHER" id="PTHR11439:SF483">
    <property type="entry name" value="PEPTIDE SYNTHASE GLIP-LIKE, PUTATIVE (AFU_ORTHOLOGUE AFUA_3G12920)-RELATED"/>
    <property type="match status" value="1"/>
</dbReference>
<dbReference type="PANTHER" id="PTHR11439">
    <property type="entry name" value="GAG-POL-RELATED RETROTRANSPOSON"/>
    <property type="match status" value="1"/>
</dbReference>
<reference evidence="1 2" key="1">
    <citation type="journal article" date="2007" name="Nature">
        <title>Evolution of genes and genomes on the Drosophila phylogeny.</title>
        <authorList>
            <consortium name="Drosophila 12 Genomes Consortium"/>
            <person name="Clark A.G."/>
            <person name="Eisen M.B."/>
            <person name="Smith D.R."/>
            <person name="Bergman C.M."/>
            <person name="Oliver B."/>
            <person name="Markow T.A."/>
            <person name="Kaufman T.C."/>
            <person name="Kellis M."/>
            <person name="Gelbart W."/>
            <person name="Iyer V.N."/>
            <person name="Pollard D.A."/>
            <person name="Sackton T.B."/>
            <person name="Larracuente A.M."/>
            <person name="Singh N.D."/>
            <person name="Abad J.P."/>
            <person name="Abt D.N."/>
            <person name="Adryan B."/>
            <person name="Aguade M."/>
            <person name="Akashi H."/>
            <person name="Anderson W.W."/>
            <person name="Aquadro C.F."/>
            <person name="Ardell D.H."/>
            <person name="Arguello R."/>
            <person name="Artieri C.G."/>
            <person name="Barbash D.A."/>
            <person name="Barker D."/>
            <person name="Barsanti P."/>
            <person name="Batterham P."/>
            <person name="Batzoglou S."/>
            <person name="Begun D."/>
            <person name="Bhutkar A."/>
            <person name="Blanco E."/>
            <person name="Bosak S.A."/>
            <person name="Bradley R.K."/>
            <person name="Brand A.D."/>
            <person name="Brent M.R."/>
            <person name="Brooks A.N."/>
            <person name="Brown R.H."/>
            <person name="Butlin R.K."/>
            <person name="Caggese C."/>
            <person name="Calvi B.R."/>
            <person name="Bernardo de Carvalho A."/>
            <person name="Caspi A."/>
            <person name="Castrezana S."/>
            <person name="Celniker S.E."/>
            <person name="Chang J.L."/>
            <person name="Chapple C."/>
            <person name="Chatterji S."/>
            <person name="Chinwalla A."/>
            <person name="Civetta A."/>
            <person name="Clifton S.W."/>
            <person name="Comeron J.M."/>
            <person name="Costello J.C."/>
            <person name="Coyne J.A."/>
            <person name="Daub J."/>
            <person name="David R.G."/>
            <person name="Delcher A.L."/>
            <person name="Delehaunty K."/>
            <person name="Do C.B."/>
            <person name="Ebling H."/>
            <person name="Edwards K."/>
            <person name="Eickbush T."/>
            <person name="Evans J.D."/>
            <person name="Filipski A."/>
            <person name="Findeiss S."/>
            <person name="Freyhult E."/>
            <person name="Fulton L."/>
            <person name="Fulton R."/>
            <person name="Garcia A.C."/>
            <person name="Gardiner A."/>
            <person name="Garfield D.A."/>
            <person name="Garvin B.E."/>
            <person name="Gibson G."/>
            <person name="Gilbert D."/>
            <person name="Gnerre S."/>
            <person name="Godfrey J."/>
            <person name="Good R."/>
            <person name="Gotea V."/>
            <person name="Gravely B."/>
            <person name="Greenberg A.J."/>
            <person name="Griffiths-Jones S."/>
            <person name="Gross S."/>
            <person name="Guigo R."/>
            <person name="Gustafson E.A."/>
            <person name="Haerty W."/>
            <person name="Hahn M.W."/>
            <person name="Halligan D.L."/>
            <person name="Halpern A.L."/>
            <person name="Halter G.M."/>
            <person name="Han M.V."/>
            <person name="Heger A."/>
            <person name="Hillier L."/>
            <person name="Hinrichs A.S."/>
            <person name="Holmes I."/>
            <person name="Hoskins R.A."/>
            <person name="Hubisz M.J."/>
            <person name="Hultmark D."/>
            <person name="Huntley M.A."/>
            <person name="Jaffe D.B."/>
            <person name="Jagadeeshan S."/>
            <person name="Jeck W.R."/>
            <person name="Johnson J."/>
            <person name="Jones C.D."/>
            <person name="Jordan W.C."/>
            <person name="Karpen G.H."/>
            <person name="Kataoka E."/>
            <person name="Keightley P.D."/>
            <person name="Kheradpour P."/>
            <person name="Kirkness E.F."/>
            <person name="Koerich L.B."/>
            <person name="Kristiansen K."/>
            <person name="Kudrna D."/>
            <person name="Kulathinal R.J."/>
            <person name="Kumar S."/>
            <person name="Kwok R."/>
            <person name="Lander E."/>
            <person name="Langley C.H."/>
            <person name="Lapoint R."/>
            <person name="Lazzaro B.P."/>
            <person name="Lee S.J."/>
            <person name="Levesque L."/>
            <person name="Li R."/>
            <person name="Lin C.F."/>
            <person name="Lin M.F."/>
            <person name="Lindblad-Toh K."/>
            <person name="Llopart A."/>
            <person name="Long M."/>
            <person name="Low L."/>
            <person name="Lozovsky E."/>
            <person name="Lu J."/>
            <person name="Luo M."/>
            <person name="Machado C.A."/>
            <person name="Makalowski W."/>
            <person name="Marzo M."/>
            <person name="Matsuda M."/>
            <person name="Matzkin L."/>
            <person name="McAllister B."/>
            <person name="McBride C.S."/>
            <person name="McKernan B."/>
            <person name="McKernan K."/>
            <person name="Mendez-Lago M."/>
            <person name="Minx P."/>
            <person name="Mollenhauer M.U."/>
            <person name="Montooth K."/>
            <person name="Mount S.M."/>
            <person name="Mu X."/>
            <person name="Myers E."/>
            <person name="Negre B."/>
            <person name="Newfeld S."/>
            <person name="Nielsen R."/>
            <person name="Noor M.A."/>
            <person name="O'Grady P."/>
            <person name="Pachter L."/>
            <person name="Papaceit M."/>
            <person name="Parisi M.J."/>
            <person name="Parisi M."/>
            <person name="Parts L."/>
            <person name="Pedersen J.S."/>
            <person name="Pesole G."/>
            <person name="Phillippy A.M."/>
            <person name="Ponting C.P."/>
            <person name="Pop M."/>
            <person name="Porcelli D."/>
            <person name="Powell J.R."/>
            <person name="Prohaska S."/>
            <person name="Pruitt K."/>
            <person name="Puig M."/>
            <person name="Quesneville H."/>
            <person name="Ram K.R."/>
            <person name="Rand D."/>
            <person name="Rasmussen M.D."/>
            <person name="Reed L.K."/>
            <person name="Reenan R."/>
            <person name="Reily A."/>
            <person name="Remington K.A."/>
            <person name="Rieger T.T."/>
            <person name="Ritchie M.G."/>
            <person name="Robin C."/>
            <person name="Rogers Y.H."/>
            <person name="Rohde C."/>
            <person name="Rozas J."/>
            <person name="Rubenfield M.J."/>
            <person name="Ruiz A."/>
            <person name="Russo S."/>
            <person name="Salzberg S.L."/>
            <person name="Sanchez-Gracia A."/>
            <person name="Saranga D.J."/>
            <person name="Sato H."/>
            <person name="Schaeffer S.W."/>
            <person name="Schatz M.C."/>
            <person name="Schlenke T."/>
            <person name="Schwartz R."/>
            <person name="Segarra C."/>
            <person name="Singh R.S."/>
            <person name="Sirot L."/>
            <person name="Sirota M."/>
            <person name="Sisneros N.B."/>
            <person name="Smith C.D."/>
            <person name="Smith T.F."/>
            <person name="Spieth J."/>
            <person name="Stage D.E."/>
            <person name="Stark A."/>
            <person name="Stephan W."/>
            <person name="Strausberg R.L."/>
            <person name="Strempel S."/>
            <person name="Sturgill D."/>
            <person name="Sutton G."/>
            <person name="Sutton G.G."/>
            <person name="Tao W."/>
            <person name="Teichmann S."/>
            <person name="Tobari Y.N."/>
            <person name="Tomimura Y."/>
            <person name="Tsolas J.M."/>
            <person name="Valente V.L."/>
            <person name="Venter E."/>
            <person name="Venter J.C."/>
            <person name="Vicario S."/>
            <person name="Vieira F.G."/>
            <person name="Vilella A.J."/>
            <person name="Villasante A."/>
            <person name="Walenz B."/>
            <person name="Wang J."/>
            <person name="Wasserman M."/>
            <person name="Watts T."/>
            <person name="Wilson D."/>
            <person name="Wilson R.K."/>
            <person name="Wing R.A."/>
            <person name="Wolfner M.F."/>
            <person name="Wong A."/>
            <person name="Wong G.K."/>
            <person name="Wu C.I."/>
            <person name="Wu G."/>
            <person name="Yamamoto D."/>
            <person name="Yang H.P."/>
            <person name="Yang S.P."/>
            <person name="Yorke J.A."/>
            <person name="Yoshida K."/>
            <person name="Zdobnov E."/>
            <person name="Zhang P."/>
            <person name="Zhang Y."/>
            <person name="Zimin A.V."/>
            <person name="Baldwin J."/>
            <person name="Abdouelleil A."/>
            <person name="Abdulkadir J."/>
            <person name="Abebe A."/>
            <person name="Abera B."/>
            <person name="Abreu J."/>
            <person name="Acer S.C."/>
            <person name="Aftuck L."/>
            <person name="Alexander A."/>
            <person name="An P."/>
            <person name="Anderson E."/>
            <person name="Anderson S."/>
            <person name="Arachi H."/>
            <person name="Azer M."/>
            <person name="Bachantsang P."/>
            <person name="Barry A."/>
            <person name="Bayul T."/>
            <person name="Berlin A."/>
            <person name="Bessette D."/>
            <person name="Bloom T."/>
            <person name="Blye J."/>
            <person name="Boguslavskiy L."/>
            <person name="Bonnet C."/>
            <person name="Boukhgalter B."/>
            <person name="Bourzgui I."/>
            <person name="Brown A."/>
            <person name="Cahill P."/>
            <person name="Channer S."/>
            <person name="Cheshatsang Y."/>
            <person name="Chuda L."/>
            <person name="Citroen M."/>
            <person name="Collymore A."/>
            <person name="Cooke P."/>
            <person name="Costello M."/>
            <person name="D'Aco K."/>
            <person name="Daza R."/>
            <person name="De Haan G."/>
            <person name="DeGray S."/>
            <person name="DeMaso C."/>
            <person name="Dhargay N."/>
            <person name="Dooley K."/>
            <person name="Dooley E."/>
            <person name="Doricent M."/>
            <person name="Dorje P."/>
            <person name="Dorjee K."/>
            <person name="Dupes A."/>
            <person name="Elong R."/>
            <person name="Falk J."/>
            <person name="Farina A."/>
            <person name="Faro S."/>
            <person name="Ferguson D."/>
            <person name="Fisher S."/>
            <person name="Foley C.D."/>
            <person name="Franke A."/>
            <person name="Friedrich D."/>
            <person name="Gadbois L."/>
            <person name="Gearin G."/>
            <person name="Gearin C.R."/>
            <person name="Giannoukos G."/>
            <person name="Goode T."/>
            <person name="Graham J."/>
            <person name="Grandbois E."/>
            <person name="Grewal S."/>
            <person name="Gyaltsen K."/>
            <person name="Hafez N."/>
            <person name="Hagos B."/>
            <person name="Hall J."/>
            <person name="Henson C."/>
            <person name="Hollinger A."/>
            <person name="Honan T."/>
            <person name="Huard M.D."/>
            <person name="Hughes L."/>
            <person name="Hurhula B."/>
            <person name="Husby M.E."/>
            <person name="Kamat A."/>
            <person name="Kanga B."/>
            <person name="Kashin S."/>
            <person name="Khazanovich D."/>
            <person name="Kisner P."/>
            <person name="Lance K."/>
            <person name="Lara M."/>
            <person name="Lee W."/>
            <person name="Lennon N."/>
            <person name="Letendre F."/>
            <person name="LeVine R."/>
            <person name="Lipovsky A."/>
            <person name="Liu X."/>
            <person name="Liu J."/>
            <person name="Liu S."/>
            <person name="Lokyitsang T."/>
            <person name="Lokyitsang Y."/>
            <person name="Lubonja R."/>
            <person name="Lui A."/>
            <person name="MacDonald P."/>
            <person name="Magnisalis V."/>
            <person name="Maru K."/>
            <person name="Matthews C."/>
            <person name="McCusker W."/>
            <person name="McDonough S."/>
            <person name="Mehta T."/>
            <person name="Meldrim J."/>
            <person name="Meneus L."/>
            <person name="Mihai O."/>
            <person name="Mihalev A."/>
            <person name="Mihova T."/>
            <person name="Mittelman R."/>
            <person name="Mlenga V."/>
            <person name="Montmayeur A."/>
            <person name="Mulrain L."/>
            <person name="Navidi A."/>
            <person name="Naylor J."/>
            <person name="Negash T."/>
            <person name="Nguyen T."/>
            <person name="Nguyen N."/>
            <person name="Nicol R."/>
            <person name="Norbu C."/>
            <person name="Norbu N."/>
            <person name="Novod N."/>
            <person name="O'Neill B."/>
            <person name="Osman S."/>
            <person name="Markiewicz E."/>
            <person name="Oyono O.L."/>
            <person name="Patti C."/>
            <person name="Phunkhang P."/>
            <person name="Pierre F."/>
            <person name="Priest M."/>
            <person name="Raghuraman S."/>
            <person name="Rege F."/>
            <person name="Reyes R."/>
            <person name="Rise C."/>
            <person name="Rogov P."/>
            <person name="Ross K."/>
            <person name="Ryan E."/>
            <person name="Settipalli S."/>
            <person name="Shea T."/>
            <person name="Sherpa N."/>
            <person name="Shi L."/>
            <person name="Shih D."/>
            <person name="Sparrow T."/>
            <person name="Spaulding J."/>
            <person name="Stalker J."/>
            <person name="Stange-Thomann N."/>
            <person name="Stavropoulos S."/>
            <person name="Stone C."/>
            <person name="Strader C."/>
            <person name="Tesfaye S."/>
            <person name="Thomson T."/>
            <person name="Thoulutsang Y."/>
            <person name="Thoulutsang D."/>
            <person name="Topham K."/>
            <person name="Topping I."/>
            <person name="Tsamla T."/>
            <person name="Vassiliev H."/>
            <person name="Vo A."/>
            <person name="Wangchuk T."/>
            <person name="Wangdi T."/>
            <person name="Weiand M."/>
            <person name="Wilkinson J."/>
            <person name="Wilson A."/>
            <person name="Yadav S."/>
            <person name="Young G."/>
            <person name="Yu Q."/>
            <person name="Zembek L."/>
            <person name="Zhong D."/>
            <person name="Zimmer A."/>
            <person name="Zwirko Z."/>
            <person name="Jaffe D.B."/>
            <person name="Alvarez P."/>
            <person name="Brockman W."/>
            <person name="Butler J."/>
            <person name="Chin C."/>
            <person name="Gnerre S."/>
            <person name="Grabherr M."/>
            <person name="Kleber M."/>
            <person name="Mauceli E."/>
            <person name="MacCallum I."/>
        </authorList>
    </citation>
    <scope>NUCLEOTIDE SEQUENCE [LARGE SCALE GENOMIC DNA]</scope>
    <source>
        <strain evidence="2">Tucson 14024-0371.13</strain>
    </source>
</reference>
<evidence type="ECO:0008006" key="3">
    <source>
        <dbReference type="Google" id="ProtNLM"/>
    </source>
</evidence>
<dbReference type="EMBL" id="CH902623">
    <property type="protein sequence ID" value="KPU72686.1"/>
    <property type="molecule type" value="Genomic_DNA"/>
</dbReference>
<sequence>MTDSPQQQIRKIWKNFWTRIWKLRQQGKNQRRLRSLIAKPSELSCTSCLELGGIGFLSRTLENPPKENIAQVKRVFRYISGTINVGIVYRKQKKGILECYSDADFGGCTKTGRSTSGIIIMFASGAISWKIQRQAMVAISTTEAEIVAANEAAKEIIWLKRLFQEIDRLDRAPILQVDNTAAMLAQNPEFHRWTKHIANKHFFIRERIAEGEFGIEQIPTEEQLADMMTKPILNTRLRILCNKIGLF</sequence>
<keyword evidence="2" id="KW-1185">Reference proteome</keyword>
<dbReference type="CDD" id="cd09272">
    <property type="entry name" value="RNase_HI_RT_Ty1"/>
    <property type="match status" value="1"/>
</dbReference>
<dbReference type="Proteomes" id="UP000007801">
    <property type="component" value="Unassembled WGS sequence"/>
</dbReference>
<gene>
    <name evidence="1" type="primary">Dana\GF26658</name>
    <name evidence="1" type="ORF">GF26658</name>
</gene>
<proteinExistence type="predicted"/>
<accession>A0A0P8XTN0</accession>
<dbReference type="STRING" id="7217.A0A0P8XTN0"/>
<dbReference type="AlphaFoldDB" id="A0A0P8XTN0"/>
<organism evidence="1 2">
    <name type="scientific">Drosophila ananassae</name>
    <name type="common">Fruit fly</name>
    <dbReference type="NCBI Taxonomy" id="7217"/>
    <lineage>
        <taxon>Eukaryota</taxon>
        <taxon>Metazoa</taxon>
        <taxon>Ecdysozoa</taxon>
        <taxon>Arthropoda</taxon>
        <taxon>Hexapoda</taxon>
        <taxon>Insecta</taxon>
        <taxon>Pterygota</taxon>
        <taxon>Neoptera</taxon>
        <taxon>Endopterygota</taxon>
        <taxon>Diptera</taxon>
        <taxon>Brachycera</taxon>
        <taxon>Muscomorpha</taxon>
        <taxon>Ephydroidea</taxon>
        <taxon>Drosophilidae</taxon>
        <taxon>Drosophila</taxon>
        <taxon>Sophophora</taxon>
    </lineage>
</organism>
<evidence type="ECO:0000313" key="1">
    <source>
        <dbReference type="EMBL" id="KPU72686.1"/>
    </source>
</evidence>
<dbReference type="InParanoid" id="A0A0P8XTN0"/>
<protein>
    <recommendedName>
        <fullName evidence="3">Reverse transcriptase Ty1/copia-type domain-containing protein</fullName>
    </recommendedName>
</protein>
<evidence type="ECO:0000313" key="2">
    <source>
        <dbReference type="Proteomes" id="UP000007801"/>
    </source>
</evidence>
<name>A0A0P8XTN0_DROAN</name>